<evidence type="ECO:0000313" key="2">
    <source>
        <dbReference type="EMBL" id="GIH41476.1"/>
    </source>
</evidence>
<keyword evidence="3" id="KW-1185">Reference proteome</keyword>
<gene>
    <name evidence="2" type="ORF">Mco01_44760</name>
</gene>
<dbReference type="Proteomes" id="UP000603904">
    <property type="component" value="Unassembled WGS sequence"/>
</dbReference>
<keyword evidence="1" id="KW-0812">Transmembrane</keyword>
<sequence>MAYVPLQGFQPGAHTRKREMSYSTGVMGVHGENSTYETWPFECLHCLRVWEEEYLVQRVPDGHGADVAVWTRGGVQVQPPWSGMICPECGCGTVTTFPIGYLAHHKEIPLTRPGPGADAPARRPRAPLAPHTVTTLAIVLLAGLGLYQRVR</sequence>
<organism evidence="2 3">
    <name type="scientific">Microbispora corallina</name>
    <dbReference type="NCBI Taxonomy" id="83302"/>
    <lineage>
        <taxon>Bacteria</taxon>
        <taxon>Bacillati</taxon>
        <taxon>Actinomycetota</taxon>
        <taxon>Actinomycetes</taxon>
        <taxon>Streptosporangiales</taxon>
        <taxon>Streptosporangiaceae</taxon>
        <taxon>Microbispora</taxon>
    </lineage>
</organism>
<evidence type="ECO:0000313" key="3">
    <source>
        <dbReference type="Proteomes" id="UP000603904"/>
    </source>
</evidence>
<comment type="caution">
    <text evidence="2">The sequence shown here is derived from an EMBL/GenBank/DDBJ whole genome shotgun (WGS) entry which is preliminary data.</text>
</comment>
<evidence type="ECO:0000256" key="1">
    <source>
        <dbReference type="SAM" id="Phobius"/>
    </source>
</evidence>
<reference evidence="2 3" key="1">
    <citation type="submission" date="2021-01" db="EMBL/GenBank/DDBJ databases">
        <title>Whole genome shotgun sequence of Microbispora corallina NBRC 16416.</title>
        <authorList>
            <person name="Komaki H."/>
            <person name="Tamura T."/>
        </authorList>
    </citation>
    <scope>NUCLEOTIDE SEQUENCE [LARGE SCALE GENOMIC DNA]</scope>
    <source>
        <strain evidence="2 3">NBRC 16416</strain>
    </source>
</reference>
<feature type="transmembrane region" description="Helical" evidence="1">
    <location>
        <begin position="128"/>
        <end position="147"/>
    </location>
</feature>
<keyword evidence="1" id="KW-0472">Membrane</keyword>
<dbReference type="EMBL" id="BOOC01000022">
    <property type="protein sequence ID" value="GIH41476.1"/>
    <property type="molecule type" value="Genomic_DNA"/>
</dbReference>
<keyword evidence="1" id="KW-1133">Transmembrane helix</keyword>
<name>A0ABQ4G320_9ACTN</name>
<protein>
    <submittedName>
        <fullName evidence="2">Uncharacterized protein</fullName>
    </submittedName>
</protein>
<accession>A0ABQ4G320</accession>
<proteinExistence type="predicted"/>